<name>A0A1I0CSR0_9PROT</name>
<organism evidence="2 3">
    <name type="scientific">Nitrosomonas marina</name>
    <dbReference type="NCBI Taxonomy" id="917"/>
    <lineage>
        <taxon>Bacteria</taxon>
        <taxon>Pseudomonadati</taxon>
        <taxon>Pseudomonadota</taxon>
        <taxon>Betaproteobacteria</taxon>
        <taxon>Nitrosomonadales</taxon>
        <taxon>Nitrosomonadaceae</taxon>
        <taxon>Nitrosomonas</taxon>
    </lineage>
</organism>
<accession>A0A1I0CSR0</accession>
<dbReference type="EMBL" id="FOIA01000016">
    <property type="protein sequence ID" value="SET22623.1"/>
    <property type="molecule type" value="Genomic_DNA"/>
</dbReference>
<proteinExistence type="predicted"/>
<feature type="region of interest" description="Disordered" evidence="1">
    <location>
        <begin position="1"/>
        <end position="31"/>
    </location>
</feature>
<sequence length="31" mass="3389">MTALTITENRAFTAQDFHRPTDAPPEAESGI</sequence>
<feature type="compositionally biased region" description="Polar residues" evidence="1">
    <location>
        <begin position="1"/>
        <end position="12"/>
    </location>
</feature>
<gene>
    <name evidence="2" type="ORF">SAMN05216326_11617</name>
</gene>
<evidence type="ECO:0000256" key="1">
    <source>
        <dbReference type="SAM" id="MobiDB-lite"/>
    </source>
</evidence>
<evidence type="ECO:0000313" key="3">
    <source>
        <dbReference type="Proteomes" id="UP000199345"/>
    </source>
</evidence>
<dbReference type="AlphaFoldDB" id="A0A1I0CSR0"/>
<protein>
    <submittedName>
        <fullName evidence="2">Uncharacterized protein</fullName>
    </submittedName>
</protein>
<reference evidence="3" key="1">
    <citation type="submission" date="2016-10" db="EMBL/GenBank/DDBJ databases">
        <authorList>
            <person name="Varghese N."/>
            <person name="Submissions S."/>
        </authorList>
    </citation>
    <scope>NUCLEOTIDE SEQUENCE [LARGE SCALE GENOMIC DNA]</scope>
    <source>
        <strain evidence="3">Nm71</strain>
    </source>
</reference>
<keyword evidence="3" id="KW-1185">Reference proteome</keyword>
<evidence type="ECO:0000313" key="2">
    <source>
        <dbReference type="EMBL" id="SET22623.1"/>
    </source>
</evidence>
<dbReference type="Proteomes" id="UP000199345">
    <property type="component" value="Unassembled WGS sequence"/>
</dbReference>